<gene>
    <name evidence="2" type="ORF">MGAL_10B051894</name>
</gene>
<accession>A0A8B6G9P2</accession>
<dbReference type="Proteomes" id="UP000596742">
    <property type="component" value="Unassembled WGS sequence"/>
</dbReference>
<feature type="signal peptide" evidence="1">
    <location>
        <begin position="1"/>
        <end position="20"/>
    </location>
</feature>
<evidence type="ECO:0000313" key="2">
    <source>
        <dbReference type="EMBL" id="VDI60908.1"/>
    </source>
</evidence>
<sequence>MLMQYFLPILLIFTIYSCKCQDLEKFVAPILDNQKAPLVAIVDTTNISAHIVRSIEIPLRNIINTTISCKLNEELKKDIVSGQVLSDVKVQLETLLQKIDKHIVENGIQITDVKQDIASLQMDTEETIAHEILEQKEDMTKLVDTLKSDQESKIKNLTSNVVLMQSEVQKKVEEHIGDSRDEFVVVKQVIATLRKEMEGKILENMKYFAKIVNTVNKDLDEKNEECNQQCGNHTIRIKGNHTVC</sequence>
<reference evidence="2" key="1">
    <citation type="submission" date="2018-11" db="EMBL/GenBank/DDBJ databases">
        <authorList>
            <person name="Alioto T."/>
            <person name="Alioto T."/>
        </authorList>
    </citation>
    <scope>NUCLEOTIDE SEQUENCE</scope>
</reference>
<evidence type="ECO:0000256" key="1">
    <source>
        <dbReference type="SAM" id="SignalP"/>
    </source>
</evidence>
<dbReference type="EMBL" id="UYJE01008079">
    <property type="protein sequence ID" value="VDI60908.1"/>
    <property type="molecule type" value="Genomic_DNA"/>
</dbReference>
<feature type="chain" id="PRO_5032663478" evidence="1">
    <location>
        <begin position="21"/>
        <end position="244"/>
    </location>
</feature>
<keyword evidence="3" id="KW-1185">Reference proteome</keyword>
<proteinExistence type="predicted"/>
<keyword evidence="1" id="KW-0732">Signal</keyword>
<dbReference type="OrthoDB" id="49395at2759"/>
<evidence type="ECO:0000313" key="3">
    <source>
        <dbReference type="Proteomes" id="UP000596742"/>
    </source>
</evidence>
<comment type="caution">
    <text evidence="2">The sequence shown here is derived from an EMBL/GenBank/DDBJ whole genome shotgun (WGS) entry which is preliminary data.</text>
</comment>
<name>A0A8B6G9P2_MYTGA</name>
<dbReference type="AlphaFoldDB" id="A0A8B6G9P2"/>
<protein>
    <submittedName>
        <fullName evidence="2">Uncharacterized protein</fullName>
    </submittedName>
</protein>
<organism evidence="2 3">
    <name type="scientific">Mytilus galloprovincialis</name>
    <name type="common">Mediterranean mussel</name>
    <dbReference type="NCBI Taxonomy" id="29158"/>
    <lineage>
        <taxon>Eukaryota</taxon>
        <taxon>Metazoa</taxon>
        <taxon>Spiralia</taxon>
        <taxon>Lophotrochozoa</taxon>
        <taxon>Mollusca</taxon>
        <taxon>Bivalvia</taxon>
        <taxon>Autobranchia</taxon>
        <taxon>Pteriomorphia</taxon>
        <taxon>Mytilida</taxon>
        <taxon>Mytiloidea</taxon>
        <taxon>Mytilidae</taxon>
        <taxon>Mytilinae</taxon>
        <taxon>Mytilus</taxon>
    </lineage>
</organism>